<dbReference type="EMBL" id="LAZR01000451">
    <property type="protein sequence ID" value="KKN68342.1"/>
    <property type="molecule type" value="Genomic_DNA"/>
</dbReference>
<accession>A0A0F9T0S7</accession>
<sequence>MENKLEKLVENFIKGSFKYVNQIGNEIKTRDDMSCVGAHFMGLAQRLVVTSCSMLRPTIRAGTIEKFCGHVMDELEEIESIAKRKASQNGK</sequence>
<protein>
    <submittedName>
        <fullName evidence="1">Uncharacterized protein</fullName>
    </submittedName>
</protein>
<name>A0A0F9T0S7_9ZZZZ</name>
<proteinExistence type="predicted"/>
<organism evidence="1">
    <name type="scientific">marine sediment metagenome</name>
    <dbReference type="NCBI Taxonomy" id="412755"/>
    <lineage>
        <taxon>unclassified sequences</taxon>
        <taxon>metagenomes</taxon>
        <taxon>ecological metagenomes</taxon>
    </lineage>
</organism>
<gene>
    <name evidence="1" type="ORF">LCGC14_0452180</name>
</gene>
<reference evidence="1" key="1">
    <citation type="journal article" date="2015" name="Nature">
        <title>Complex archaea that bridge the gap between prokaryotes and eukaryotes.</title>
        <authorList>
            <person name="Spang A."/>
            <person name="Saw J.H."/>
            <person name="Jorgensen S.L."/>
            <person name="Zaremba-Niedzwiedzka K."/>
            <person name="Martijn J."/>
            <person name="Lind A.E."/>
            <person name="van Eijk R."/>
            <person name="Schleper C."/>
            <person name="Guy L."/>
            <person name="Ettema T.J."/>
        </authorList>
    </citation>
    <scope>NUCLEOTIDE SEQUENCE</scope>
</reference>
<comment type="caution">
    <text evidence="1">The sequence shown here is derived from an EMBL/GenBank/DDBJ whole genome shotgun (WGS) entry which is preliminary data.</text>
</comment>
<dbReference type="AlphaFoldDB" id="A0A0F9T0S7"/>
<evidence type="ECO:0000313" key="1">
    <source>
        <dbReference type="EMBL" id="KKN68342.1"/>
    </source>
</evidence>